<protein>
    <submittedName>
        <fullName evidence="2">MBL fold metallo-hydrolase</fullName>
    </submittedName>
</protein>
<gene>
    <name evidence="2" type="ORF">JFN91_21030</name>
</gene>
<dbReference type="RefSeq" id="WP_199391112.1">
    <property type="nucleotide sequence ID" value="NZ_JAEMHL010000021.1"/>
</dbReference>
<proteinExistence type="predicted"/>
<dbReference type="Pfam" id="PF00753">
    <property type="entry name" value="Lactamase_B"/>
    <property type="match status" value="1"/>
</dbReference>
<evidence type="ECO:0000313" key="2">
    <source>
        <dbReference type="EMBL" id="MBJ6752708.1"/>
    </source>
</evidence>
<dbReference type="InterPro" id="IPR036866">
    <property type="entry name" value="RibonucZ/Hydroxyglut_hydro"/>
</dbReference>
<accession>A0ABS0YK12</accession>
<dbReference type="Proteomes" id="UP000614714">
    <property type="component" value="Unassembled WGS sequence"/>
</dbReference>
<reference evidence="2 3" key="1">
    <citation type="submission" date="2020-12" db="EMBL/GenBank/DDBJ databases">
        <title>Geomonas sp. Red421, isolated from paddy soil.</title>
        <authorList>
            <person name="Xu Z."/>
            <person name="Zhang Z."/>
            <person name="Masuda Y."/>
            <person name="Itoh H."/>
            <person name="Senoo K."/>
        </authorList>
    </citation>
    <scope>NUCLEOTIDE SEQUENCE [LARGE SCALE GENOMIC DNA]</scope>
    <source>
        <strain evidence="2 3">Red421</strain>
    </source>
</reference>
<sequence length="134" mass="14784">MKVLIHRGSNEIGGTCIQLSTDKTTILLDLGLPLSNDSKAIDVSSLKPDAVLISHPHQDHFGLIDLLAPDIPVYIGELGKRLIDATRVLLGKDLHKNHFHHFKSWHPFHVGDFTITPYLLSATTSWTQISATTS</sequence>
<dbReference type="InterPro" id="IPR001279">
    <property type="entry name" value="Metallo-B-lactamas"/>
</dbReference>
<feature type="domain" description="Metallo-beta-lactamase" evidence="1">
    <location>
        <begin position="17"/>
        <end position="73"/>
    </location>
</feature>
<dbReference type="Gene3D" id="3.60.15.10">
    <property type="entry name" value="Ribonuclease Z/Hydroxyacylglutathione hydrolase-like"/>
    <property type="match status" value="1"/>
</dbReference>
<dbReference type="EMBL" id="JAEMHL010000021">
    <property type="protein sequence ID" value="MBJ6752708.1"/>
    <property type="molecule type" value="Genomic_DNA"/>
</dbReference>
<keyword evidence="3" id="KW-1185">Reference proteome</keyword>
<organism evidence="2 3">
    <name type="scientific">Geomonas anaerohicana</name>
    <dbReference type="NCBI Taxonomy" id="2798583"/>
    <lineage>
        <taxon>Bacteria</taxon>
        <taxon>Pseudomonadati</taxon>
        <taxon>Thermodesulfobacteriota</taxon>
        <taxon>Desulfuromonadia</taxon>
        <taxon>Geobacterales</taxon>
        <taxon>Geobacteraceae</taxon>
        <taxon>Geomonas</taxon>
    </lineage>
</organism>
<evidence type="ECO:0000313" key="3">
    <source>
        <dbReference type="Proteomes" id="UP000614714"/>
    </source>
</evidence>
<evidence type="ECO:0000259" key="1">
    <source>
        <dbReference type="Pfam" id="PF00753"/>
    </source>
</evidence>
<dbReference type="SUPFAM" id="SSF56281">
    <property type="entry name" value="Metallo-hydrolase/oxidoreductase"/>
    <property type="match status" value="1"/>
</dbReference>
<comment type="caution">
    <text evidence="2">The sequence shown here is derived from an EMBL/GenBank/DDBJ whole genome shotgun (WGS) entry which is preliminary data.</text>
</comment>
<name>A0ABS0YK12_9BACT</name>